<protein>
    <submittedName>
        <fullName evidence="2">Uncharacterized protein</fullName>
    </submittedName>
</protein>
<organism evidence="2 3">
    <name type="scientific">Phytophthora megakarya</name>
    <dbReference type="NCBI Taxonomy" id="4795"/>
    <lineage>
        <taxon>Eukaryota</taxon>
        <taxon>Sar</taxon>
        <taxon>Stramenopiles</taxon>
        <taxon>Oomycota</taxon>
        <taxon>Peronosporomycetes</taxon>
        <taxon>Peronosporales</taxon>
        <taxon>Peronosporaceae</taxon>
        <taxon>Phytophthora</taxon>
    </lineage>
</organism>
<feature type="compositionally biased region" description="Basic and acidic residues" evidence="1">
    <location>
        <begin position="41"/>
        <end position="59"/>
    </location>
</feature>
<evidence type="ECO:0000313" key="2">
    <source>
        <dbReference type="EMBL" id="OWZ00276.1"/>
    </source>
</evidence>
<accession>A0A225V2U9</accession>
<evidence type="ECO:0000313" key="3">
    <source>
        <dbReference type="Proteomes" id="UP000198211"/>
    </source>
</evidence>
<name>A0A225V2U9_9STRA</name>
<dbReference type="Proteomes" id="UP000198211">
    <property type="component" value="Unassembled WGS sequence"/>
</dbReference>
<reference evidence="3" key="1">
    <citation type="submission" date="2017-03" db="EMBL/GenBank/DDBJ databases">
        <title>Phytopthora megakarya and P. palmivora, two closely related causual agents of cacao black pod achieved similar genome size and gene model numbers by different mechanisms.</title>
        <authorList>
            <person name="Ali S."/>
            <person name="Shao J."/>
            <person name="Larry D.J."/>
            <person name="Kronmiller B."/>
            <person name="Shen D."/>
            <person name="Strem M.D."/>
            <person name="Melnick R.L."/>
            <person name="Guiltinan M.J."/>
            <person name="Tyler B.M."/>
            <person name="Meinhardt L.W."/>
            <person name="Bailey B.A."/>
        </authorList>
    </citation>
    <scope>NUCLEOTIDE SEQUENCE [LARGE SCALE GENOMIC DNA]</scope>
    <source>
        <strain evidence="3">zdho120</strain>
    </source>
</reference>
<dbReference type="EMBL" id="NBNE01007752">
    <property type="protein sequence ID" value="OWZ00276.1"/>
    <property type="molecule type" value="Genomic_DNA"/>
</dbReference>
<proteinExistence type="predicted"/>
<feature type="compositionally biased region" description="Basic residues" evidence="1">
    <location>
        <begin position="342"/>
        <end position="364"/>
    </location>
</feature>
<dbReference type="AlphaFoldDB" id="A0A225V2U9"/>
<comment type="caution">
    <text evidence="2">The sequence shown here is derived from an EMBL/GenBank/DDBJ whole genome shotgun (WGS) entry which is preliminary data.</text>
</comment>
<feature type="region of interest" description="Disordered" evidence="1">
    <location>
        <begin position="36"/>
        <end position="59"/>
    </location>
</feature>
<evidence type="ECO:0000256" key="1">
    <source>
        <dbReference type="SAM" id="MobiDB-lite"/>
    </source>
</evidence>
<feature type="compositionally biased region" description="Polar residues" evidence="1">
    <location>
        <begin position="312"/>
        <end position="325"/>
    </location>
</feature>
<keyword evidence="3" id="KW-1185">Reference proteome</keyword>
<sequence length="597" mass="67701">MLELSNSSDDARSACRDFVLLKKAFDQQVTEILEQAQSRLSESDRDFQRATEEHGRQEQAGRVMNFLNRHNARVSGNWPRLKALLEKFKDGSLPPDAWETQIQINAADEFDADPGAYEYEVESDDEESKVPDVPKPQVALKISTVDLTGSSSTESTPAKIQRKLFSGSKTKALTNFQLRPSVYAPSMTDTLDPTTAKQLSVTKVREGLAQSVIWDKLRADNQEFMRSHMSYDEALAAARADAEIHSHLDARHLISMLSKLAKALTSGEVPTRWPNLRKDIQDDAVEIMAALYDSVTEEEDDEGRDATFSPGDDSQSKPQRRTTPPRQAKRGRDTTSDSSSKAKPKRASSPPKKRAKSGNGKKSRPGQERKQTALARKSYGSLSDSEKWIVEVPGKGAARTLGSVAFKEIMDTKPWDVMFEDRSKFLILHVRDNLKVVARESLDAIVAFMSVHRRAIWWFGHWVFIDLETEDPYFEELHRERKAECDKAKKEYKTLLDDRVDAGLEETILDEPGSWTIPAKCCHWILMHESQVKDDGTRYTLNEQMELLDDQEPARVQWNTCASDEDHIKHLPENYPLKLLKGSQRSSQKNRVTMDFD</sequence>
<gene>
    <name evidence="2" type="ORF">PHMEG_00028571</name>
</gene>
<feature type="region of interest" description="Disordered" evidence="1">
    <location>
        <begin position="295"/>
        <end position="379"/>
    </location>
</feature>